<keyword evidence="1" id="KW-0175">Coiled coil</keyword>
<dbReference type="KEGG" id="sgm:GCM10017557_24230"/>
<organism evidence="2 3">
    <name type="scientific">Streptomyces aurantiacus</name>
    <dbReference type="NCBI Taxonomy" id="47760"/>
    <lineage>
        <taxon>Bacteria</taxon>
        <taxon>Bacillati</taxon>
        <taxon>Actinomycetota</taxon>
        <taxon>Actinomycetes</taxon>
        <taxon>Kitasatosporales</taxon>
        <taxon>Streptomycetaceae</taxon>
        <taxon>Streptomyces</taxon>
        <taxon>Streptomyces aurantiacus group</taxon>
    </lineage>
</organism>
<evidence type="ECO:0000313" key="3">
    <source>
        <dbReference type="Proteomes" id="UP000516444"/>
    </source>
</evidence>
<dbReference type="RefSeq" id="WP_055507577.1">
    <property type="nucleotide sequence ID" value="NZ_AP023440.1"/>
</dbReference>
<reference evidence="2 3" key="1">
    <citation type="journal article" date="2014" name="Int. J. Syst. Evol. Microbiol.">
        <title>Complete genome sequence of Corynebacterium casei LMG S-19264T (=DSM 44701T), isolated from a smear-ripened cheese.</title>
        <authorList>
            <consortium name="US DOE Joint Genome Institute (JGI-PGF)"/>
            <person name="Walter F."/>
            <person name="Albersmeier A."/>
            <person name="Kalinowski J."/>
            <person name="Ruckert C."/>
        </authorList>
    </citation>
    <scope>NUCLEOTIDE SEQUENCE [LARGE SCALE GENOMIC DNA]</scope>
    <source>
        <strain evidence="2 3">JCM 4677</strain>
    </source>
</reference>
<protein>
    <submittedName>
        <fullName evidence="2">Uncharacterized protein</fullName>
    </submittedName>
</protein>
<evidence type="ECO:0000256" key="1">
    <source>
        <dbReference type="SAM" id="Coils"/>
    </source>
</evidence>
<dbReference type="EMBL" id="AP023440">
    <property type="protein sequence ID" value="BCL27564.1"/>
    <property type="molecule type" value="Genomic_DNA"/>
</dbReference>
<gene>
    <name evidence="2" type="ORF">GCM10017557_24230</name>
</gene>
<evidence type="ECO:0000313" key="2">
    <source>
        <dbReference type="EMBL" id="BCL27564.1"/>
    </source>
</evidence>
<accession>A0A7G1P113</accession>
<dbReference type="Proteomes" id="UP000516444">
    <property type="component" value="Chromosome"/>
</dbReference>
<feature type="coiled-coil region" evidence="1">
    <location>
        <begin position="963"/>
        <end position="990"/>
    </location>
</feature>
<feature type="coiled-coil region" evidence="1">
    <location>
        <begin position="755"/>
        <end position="818"/>
    </location>
</feature>
<feature type="coiled-coil region" evidence="1">
    <location>
        <begin position="513"/>
        <end position="540"/>
    </location>
</feature>
<proteinExistence type="predicted"/>
<sequence>MYELARVLLRAVGPEAARYEDVLLDFSGAGATVSAQPTLLFGEEERVQRPSPASVLHLENGGGKSVLIKLIFSVILPGRREVVGTTSTHALDSFVLENDVSHVVLEWVHAKSGRHLVTGKVSAWRNGRPSRDRQQLVERWYHFRPTETAGLRNLPFVSEGRYRPLPEFCDAMLATAEADPAMEYACLRVHRQWTDRLTDLGLDPELFRYQRAMNADEGEAADVFSFASDSAFVNFLLGVVLPTEPPTDLADVLNAYADKLSVRGDLELEKDFVQGALKALDPLAQARQIGLAAIARRDEAHERLDEILRLIRIRSIRENERADRHQTESQQLRDDLRREEDRYQHIIEIITELRRLVARMRFDEALAEEEHHRRQFRRAQLVEKAWGVVPTVLRHQDAVTEELRLSKVIAATHEAARPALEARDSAAGALRRSLIQLRDRARQEATDAETAGSAQDIEAGLAQAEHNAAIAQAAVHSADAGVHKSNIEGVRQAIETAVREGLAPDGMRVREAADTTRKRAEEAAARIDELDAALTRLDTEHDLAQGACRRAQQALATSSESHSLAERDYREARARTDALTADPGFAGLIGTDPVDLEADFTALLSRLADARQDAESAVATLQVKIADDERARTALETTELLPPSVEAVQVCQALEKAGIKAWTGWEYVAAISSVDRRRQIVHQVPSLVTGIVVNEAERFDAACEVLTASQLWPTEHLALGTKKHLLSAPPERENAEYVVPVHPALYDERAAVDELARLNHRHSLHARELASLQQRLNLYITLSARLSDWRREFPPGRLDALLGEVNQKSTELAAARELVVAQDAVRERLASERLTVKDAIPPERDTHRKLERAADALAELATREARIPSWLEAERTAQDAAAKQRETAQNAAVRSEQCRSQAAEHRRAADALKGTAQRLIDELAQLPATDAVPDHDAVPGQPLEILRRAYVSASDEYQRVKVGDDLQAKATLARDRVDAAENEIKDIDELVRQRAVELLDGPDAADHASRALAREMAERAVVAMEDRLAELTAVTTARKADAHAFVEPEEDIDLAPYARPGHLGEGLKSIAEAEQSREMTDRIRQELRFHSERADREATEAKRQADIFRDLTDVLGPGSGPEPHPDDKGFEGDITAARHRHDSLKSVYAETSKAADTAQRDERKHADRLAGHAADSRFAALNLPSRSIILSTERAELPIMAEQWEKALRQRLRSLDVDLDSIDRHRRQIVRQMKQQVEEALRTLQRAERFSRLPEGLADWSGEPFLRIGFTAAKDDALTDRLAAVVDEASADVVAGRAIKRDGMSLLLRGVASAVGSKGFRVRILKPDAVLRKHRVPVSELKDVFSGGQVLTAAIILYCTMAALRSNERGRTGRRHSGVLFLDNPIGRASATYLLRLQQAVAAALGVQLIYTTGIFDLTVLDNFPLVIRMRNDADLRTHRKYLRVQGEMETLLDGSLPGGRNSEISTARYYRRHTENDDED</sequence>
<dbReference type="OrthoDB" id="3202351at2"/>
<name>A0A7G1P113_9ACTN</name>
<keyword evidence="3" id="KW-1185">Reference proteome</keyword>